<dbReference type="KEGG" id="vg:13996906"/>
<keyword evidence="4" id="KW-1185">Reference proteome</keyword>
<dbReference type="EMBL" id="JX100809">
    <property type="protein sequence ID" value="AFU88319.1"/>
    <property type="molecule type" value="Genomic_DNA"/>
</dbReference>
<keyword evidence="1" id="KW-0812">Transmembrane</keyword>
<dbReference type="GeneID" id="13996906"/>
<gene>
    <name evidence="2" type="ORF">CcrSwift_gp001</name>
    <name evidence="3" type="ORF">CcrSwift_gp326</name>
</gene>
<dbReference type="GeneID" id="13996861"/>
<dbReference type="RefSeq" id="YP_006989734.1">
    <property type="nucleotide sequence ID" value="NC_019411.1"/>
</dbReference>
<dbReference type="RefSeq" id="YP_006990059.1">
    <property type="nucleotide sequence ID" value="NC_019411.1"/>
</dbReference>
<dbReference type="KEGG" id="vg:13996861"/>
<sequence length="63" mass="7177">MAGFLNLIPNLAPFALWGVLLWIAAEVVWSVCLWVYGLRTLFKLHRDDLAEAISFERALSPFD</sequence>
<dbReference type="EMBL" id="JX100809">
    <property type="protein sequence ID" value="AFU88644.1"/>
    <property type="molecule type" value="Genomic_DNA"/>
</dbReference>
<dbReference type="Proteomes" id="UP000000460">
    <property type="component" value="Segment"/>
</dbReference>
<keyword evidence="1" id="KW-1133">Transmembrane helix</keyword>
<evidence type="ECO:0000256" key="1">
    <source>
        <dbReference type="SAM" id="Phobius"/>
    </source>
</evidence>
<accession>K4JSJ5</accession>
<evidence type="ECO:0000313" key="4">
    <source>
        <dbReference type="Proteomes" id="UP000000460"/>
    </source>
</evidence>
<name>K4JSJ5_9CAUD</name>
<feature type="transmembrane region" description="Helical" evidence="1">
    <location>
        <begin position="14"/>
        <end position="36"/>
    </location>
</feature>
<organism evidence="2 4">
    <name type="scientific">Caulobacter phage CcrSwift</name>
    <dbReference type="NCBI Taxonomy" id="2927984"/>
    <lineage>
        <taxon>Viruses</taxon>
        <taxon>Duplodnaviria</taxon>
        <taxon>Heunggongvirae</taxon>
        <taxon>Uroviricota</taxon>
        <taxon>Caudoviricetes</taxon>
        <taxon>Jeanschmidtviridae</taxon>
        <taxon>Shapirovirus</taxon>
        <taxon>Shapirovirus swift</taxon>
    </lineage>
</organism>
<keyword evidence="1" id="KW-0472">Membrane</keyword>
<evidence type="ECO:0000313" key="2">
    <source>
        <dbReference type="EMBL" id="AFU88319.1"/>
    </source>
</evidence>
<reference evidence="2 4" key="1">
    <citation type="journal article" date="2012" name="BMC Genomics">
        <title>The Caulobacter crescentus phage phiCbK: genomics of a canonical phage.</title>
        <authorList>
            <person name="Gill J.J."/>
            <person name="Berry J.D."/>
            <person name="Russell W.K."/>
            <person name="Lessor L."/>
            <person name="Escobar Garcia D.A."/>
            <person name="Hernandez D."/>
            <person name="Kane A."/>
            <person name="Keene J."/>
            <person name="Maddox M."/>
            <person name="Martin R."/>
            <person name="Mohan S."/>
            <person name="Thorn A.M."/>
            <person name="Russell D.H."/>
            <person name="Young R."/>
        </authorList>
    </citation>
    <scope>NUCLEOTIDE SEQUENCE [LARGE SCALE GENOMIC DNA]</scope>
</reference>
<evidence type="ECO:0000313" key="3">
    <source>
        <dbReference type="EMBL" id="AFU88644.1"/>
    </source>
</evidence>
<protein>
    <submittedName>
        <fullName evidence="2">Uncharacterized protein</fullName>
    </submittedName>
</protein>
<proteinExistence type="predicted"/>